<dbReference type="Proteomes" id="UP001218579">
    <property type="component" value="Unassembled WGS sequence"/>
</dbReference>
<dbReference type="RefSeq" id="WP_272745586.1">
    <property type="nucleotide sequence ID" value="NZ_JAQQKV010000003.1"/>
</dbReference>
<dbReference type="EMBL" id="JAQQKV010000003">
    <property type="protein sequence ID" value="MDC7677262.1"/>
    <property type="molecule type" value="Genomic_DNA"/>
</dbReference>
<name>A0ABT5HM59_9CAUL</name>
<sequence>MTPLQHETVWKFIRGDVGTQEFETWFYAQEEALKHDLGETLHFDMISLDYSDRNGVFEVKQKLEKLVRSTLKCECISLRDKDVIPMGCDDRDQRFFETVNRHWQSDDRWWLSLNTCKVCHQNWIIAQEERIFDDYFIERIAPEIANLILTQNRWPDMYLTYEAVLKVGRERSQPCRFFDRLPPSLVWTAQDLKQNRPDISIPEIAWLLGIDEDHVKELLAAKSPK</sequence>
<proteinExistence type="predicted"/>
<protein>
    <submittedName>
        <fullName evidence="1">Uncharacterized protein</fullName>
    </submittedName>
</protein>
<gene>
    <name evidence="1" type="ORF">PQU98_14045</name>
</gene>
<reference evidence="1 2" key="1">
    <citation type="submission" date="2023-01" db="EMBL/GenBank/DDBJ databases">
        <title>Novel species of the genus Asticcacaulis isolated from rivers.</title>
        <authorList>
            <person name="Lu H."/>
        </authorList>
    </citation>
    <scope>NUCLEOTIDE SEQUENCE [LARGE SCALE GENOMIC DNA]</scope>
    <source>
        <strain evidence="1 2">LKC15W</strain>
    </source>
</reference>
<organism evidence="1 2">
    <name type="scientific">Asticcacaulis machinosus</name>
    <dbReference type="NCBI Taxonomy" id="2984211"/>
    <lineage>
        <taxon>Bacteria</taxon>
        <taxon>Pseudomonadati</taxon>
        <taxon>Pseudomonadota</taxon>
        <taxon>Alphaproteobacteria</taxon>
        <taxon>Caulobacterales</taxon>
        <taxon>Caulobacteraceae</taxon>
        <taxon>Asticcacaulis</taxon>
    </lineage>
</organism>
<evidence type="ECO:0000313" key="2">
    <source>
        <dbReference type="Proteomes" id="UP001218579"/>
    </source>
</evidence>
<comment type="caution">
    <text evidence="1">The sequence shown here is derived from an EMBL/GenBank/DDBJ whole genome shotgun (WGS) entry which is preliminary data.</text>
</comment>
<accession>A0ABT5HM59</accession>
<evidence type="ECO:0000313" key="1">
    <source>
        <dbReference type="EMBL" id="MDC7677262.1"/>
    </source>
</evidence>
<keyword evidence="2" id="KW-1185">Reference proteome</keyword>